<feature type="non-terminal residue" evidence="1">
    <location>
        <position position="1"/>
    </location>
</feature>
<evidence type="ECO:0000313" key="1">
    <source>
        <dbReference type="EMBL" id="GAJ20577.1"/>
    </source>
</evidence>
<gene>
    <name evidence="1" type="ORF">S12H4_61460</name>
</gene>
<comment type="caution">
    <text evidence="1">The sequence shown here is derived from an EMBL/GenBank/DDBJ whole genome shotgun (WGS) entry which is preliminary data.</text>
</comment>
<accession>X1VM49</accession>
<sequence>LWIYSHRGEIFNENWEDWGGEIELGHKYAIVFAEEMSFDLVGPAPHTPTVIESMNNYAKGAYISIQLAAFIANLGYSATANHLRHYEVILPPLAVDAGLGEVSRLGYLITKEFG</sequence>
<feature type="non-terminal residue" evidence="1">
    <location>
        <position position="114"/>
    </location>
</feature>
<proteinExistence type="predicted"/>
<protein>
    <submittedName>
        <fullName evidence="1">Uncharacterized protein</fullName>
    </submittedName>
</protein>
<name>X1VM49_9ZZZZ</name>
<organism evidence="1">
    <name type="scientific">marine sediment metagenome</name>
    <dbReference type="NCBI Taxonomy" id="412755"/>
    <lineage>
        <taxon>unclassified sequences</taxon>
        <taxon>metagenomes</taxon>
        <taxon>ecological metagenomes</taxon>
    </lineage>
</organism>
<dbReference type="AlphaFoldDB" id="X1VM49"/>
<reference evidence="1" key="1">
    <citation type="journal article" date="2014" name="Front. Microbiol.">
        <title>High frequency of phylogenetically diverse reductive dehalogenase-homologous genes in deep subseafloor sedimentary metagenomes.</title>
        <authorList>
            <person name="Kawai M."/>
            <person name="Futagami T."/>
            <person name="Toyoda A."/>
            <person name="Takaki Y."/>
            <person name="Nishi S."/>
            <person name="Hori S."/>
            <person name="Arai W."/>
            <person name="Tsubouchi T."/>
            <person name="Morono Y."/>
            <person name="Uchiyama I."/>
            <person name="Ito T."/>
            <person name="Fujiyama A."/>
            <person name="Inagaki F."/>
            <person name="Takami H."/>
        </authorList>
    </citation>
    <scope>NUCLEOTIDE SEQUENCE</scope>
    <source>
        <strain evidence="1">Expedition CK06-06</strain>
    </source>
</reference>
<dbReference type="EMBL" id="BARW01040801">
    <property type="protein sequence ID" value="GAJ20577.1"/>
    <property type="molecule type" value="Genomic_DNA"/>
</dbReference>